<evidence type="ECO:0000313" key="3">
    <source>
        <dbReference type="Proteomes" id="UP000317318"/>
    </source>
</evidence>
<feature type="chain" id="PRO_5022015052" description="HEAT repeat protein" evidence="1">
    <location>
        <begin position="25"/>
        <end position="383"/>
    </location>
</feature>
<protein>
    <recommendedName>
        <fullName evidence="4">HEAT repeat protein</fullName>
    </recommendedName>
</protein>
<dbReference type="KEGG" id="svp:Pan189_14700"/>
<sequence length="383" mass="42329" precursor="true">MNSRTNRVAIVVRMTLVASFPIIASDCIAAPVDPDVAPSLRELVQRSSNALLAVPDENEWRIVRSLRGAGAEFVGRTVRLRNAPARSDAILLRRESLQTHWSDPVPLSKRGASFVINQLESSDDQRLARAARYLLDSDQHVREECFADLSQADFRDVRLIANRLPLDALHRAVARDSIAPHHRRSAGILLGLAAGNDEAKVLINSIGRDKEGLGLGDDGLVAGYLLASGTDGLVELERRFIEERRTPVTTIRAVLAGLDFIRENAADQFRDADLRETMLKIAERPDATDLAAAQLAAWHDWQAVDGLVRIFEANNDRDETRKKAARVAILRYLSACSRCPDPARQFETETARTALAQFERSHPDAARRATVLSGVPTRTSELQ</sequence>
<keyword evidence="3" id="KW-1185">Reference proteome</keyword>
<dbReference type="EMBL" id="CP036268">
    <property type="protein sequence ID" value="QDT37102.1"/>
    <property type="molecule type" value="Genomic_DNA"/>
</dbReference>
<dbReference type="AlphaFoldDB" id="A0A517QZN1"/>
<dbReference type="RefSeq" id="WP_145363248.1">
    <property type="nucleotide sequence ID" value="NZ_CP036268.1"/>
</dbReference>
<name>A0A517QZN1_9PLAN</name>
<dbReference type="OrthoDB" id="260790at2"/>
<keyword evidence="1" id="KW-0732">Signal</keyword>
<organism evidence="2 3">
    <name type="scientific">Stratiformator vulcanicus</name>
    <dbReference type="NCBI Taxonomy" id="2527980"/>
    <lineage>
        <taxon>Bacteria</taxon>
        <taxon>Pseudomonadati</taxon>
        <taxon>Planctomycetota</taxon>
        <taxon>Planctomycetia</taxon>
        <taxon>Planctomycetales</taxon>
        <taxon>Planctomycetaceae</taxon>
        <taxon>Stratiformator</taxon>
    </lineage>
</organism>
<feature type="signal peptide" evidence="1">
    <location>
        <begin position="1"/>
        <end position="24"/>
    </location>
</feature>
<proteinExistence type="predicted"/>
<accession>A0A517QZN1</accession>
<dbReference type="Proteomes" id="UP000317318">
    <property type="component" value="Chromosome"/>
</dbReference>
<evidence type="ECO:0000256" key="1">
    <source>
        <dbReference type="SAM" id="SignalP"/>
    </source>
</evidence>
<evidence type="ECO:0008006" key="4">
    <source>
        <dbReference type="Google" id="ProtNLM"/>
    </source>
</evidence>
<evidence type="ECO:0000313" key="2">
    <source>
        <dbReference type="EMBL" id="QDT37102.1"/>
    </source>
</evidence>
<reference evidence="2 3" key="1">
    <citation type="submission" date="2019-02" db="EMBL/GenBank/DDBJ databases">
        <title>Deep-cultivation of Planctomycetes and their phenomic and genomic characterization uncovers novel biology.</title>
        <authorList>
            <person name="Wiegand S."/>
            <person name="Jogler M."/>
            <person name="Boedeker C."/>
            <person name="Pinto D."/>
            <person name="Vollmers J."/>
            <person name="Rivas-Marin E."/>
            <person name="Kohn T."/>
            <person name="Peeters S.H."/>
            <person name="Heuer A."/>
            <person name="Rast P."/>
            <person name="Oberbeckmann S."/>
            <person name="Bunk B."/>
            <person name="Jeske O."/>
            <person name="Meyerdierks A."/>
            <person name="Storesund J.E."/>
            <person name="Kallscheuer N."/>
            <person name="Luecker S."/>
            <person name="Lage O.M."/>
            <person name="Pohl T."/>
            <person name="Merkel B.J."/>
            <person name="Hornburger P."/>
            <person name="Mueller R.-W."/>
            <person name="Bruemmer F."/>
            <person name="Labrenz M."/>
            <person name="Spormann A.M."/>
            <person name="Op den Camp H."/>
            <person name="Overmann J."/>
            <person name="Amann R."/>
            <person name="Jetten M.S.M."/>
            <person name="Mascher T."/>
            <person name="Medema M.H."/>
            <person name="Devos D.P."/>
            <person name="Kaster A.-K."/>
            <person name="Ovreas L."/>
            <person name="Rohde M."/>
            <person name="Galperin M.Y."/>
            <person name="Jogler C."/>
        </authorList>
    </citation>
    <scope>NUCLEOTIDE SEQUENCE [LARGE SCALE GENOMIC DNA]</scope>
    <source>
        <strain evidence="2 3">Pan189</strain>
    </source>
</reference>
<gene>
    <name evidence="2" type="ORF">Pan189_14700</name>
</gene>